<organism evidence="1 2">
    <name type="scientific">Plectus sambesii</name>
    <dbReference type="NCBI Taxonomy" id="2011161"/>
    <lineage>
        <taxon>Eukaryota</taxon>
        <taxon>Metazoa</taxon>
        <taxon>Ecdysozoa</taxon>
        <taxon>Nematoda</taxon>
        <taxon>Chromadorea</taxon>
        <taxon>Plectida</taxon>
        <taxon>Plectina</taxon>
        <taxon>Plectoidea</taxon>
        <taxon>Plectidae</taxon>
        <taxon>Plectus</taxon>
    </lineage>
</organism>
<proteinExistence type="predicted"/>
<name>A0A914WKM3_9BILA</name>
<dbReference type="AlphaFoldDB" id="A0A914WKM3"/>
<evidence type="ECO:0000313" key="1">
    <source>
        <dbReference type="Proteomes" id="UP000887566"/>
    </source>
</evidence>
<protein>
    <submittedName>
        <fullName evidence="2">Uncharacterized protein</fullName>
    </submittedName>
</protein>
<dbReference type="Proteomes" id="UP000887566">
    <property type="component" value="Unplaced"/>
</dbReference>
<reference evidence="2" key="1">
    <citation type="submission" date="2022-11" db="UniProtKB">
        <authorList>
            <consortium name="WormBaseParasite"/>
        </authorList>
    </citation>
    <scope>IDENTIFICATION</scope>
</reference>
<accession>A0A914WKM3</accession>
<evidence type="ECO:0000313" key="2">
    <source>
        <dbReference type="WBParaSite" id="PSAMB.scaffold4553size14234.g24617.t1"/>
    </source>
</evidence>
<keyword evidence="1" id="KW-1185">Reference proteome</keyword>
<sequence length="134" mass="15444">MTDVSAGIKTLLGRRLIPYREQHTQTNDSFVEKGIPERYFRNPDSLVTLRAKSDVWLSSRDQLLLLIRDYSVVVISTQRSTYPTLSVTPGRQALEWVIGNIKRDYEEVIGLPDKLTNELRRSLDDMHAHESSRT</sequence>
<dbReference type="WBParaSite" id="PSAMB.scaffold4553size14234.g24617.t1">
    <property type="protein sequence ID" value="PSAMB.scaffold4553size14234.g24617.t1"/>
    <property type="gene ID" value="PSAMB.scaffold4553size14234.g24617"/>
</dbReference>